<dbReference type="RefSeq" id="WP_254759090.1">
    <property type="nucleotide sequence ID" value="NZ_JANCLT010000005.1"/>
</dbReference>
<keyword evidence="4 8" id="KW-0479">Metal-binding</keyword>
<evidence type="ECO:0000256" key="3">
    <source>
        <dbReference type="ARBA" id="ARBA00022434"/>
    </source>
</evidence>
<feature type="binding site" evidence="8">
    <location>
        <position position="50"/>
    </location>
    <ligand>
        <name>Fe cation</name>
        <dbReference type="ChEBI" id="CHEBI:24875"/>
        <label>1</label>
    </ligand>
</feature>
<dbReference type="GO" id="GO:0006826">
    <property type="term" value="P:iron ion transport"/>
    <property type="evidence" value="ECO:0007669"/>
    <property type="project" value="InterPro"/>
</dbReference>
<dbReference type="EC" id="1.16.3.2" evidence="9"/>
<dbReference type="InterPro" id="IPR008331">
    <property type="entry name" value="Ferritin_DPS_dom"/>
</dbReference>
<organism evidence="11 12">
    <name type="scientific">Ectobacillus ponti</name>
    <dbReference type="NCBI Taxonomy" id="2961894"/>
    <lineage>
        <taxon>Bacteria</taxon>
        <taxon>Bacillati</taxon>
        <taxon>Bacillota</taxon>
        <taxon>Bacilli</taxon>
        <taxon>Bacillales</taxon>
        <taxon>Bacillaceae</taxon>
        <taxon>Ectobacillus</taxon>
    </lineage>
</organism>
<feature type="binding site" evidence="8">
    <location>
        <position position="125"/>
    </location>
    <ligand>
        <name>Fe cation</name>
        <dbReference type="ChEBI" id="CHEBI:24875"/>
        <label>1</label>
    </ligand>
</feature>
<keyword evidence="5" id="KW-0560">Oxidoreductase</keyword>
<keyword evidence="12" id="KW-1185">Reference proteome</keyword>
<dbReference type="AlphaFoldDB" id="A0AA42BPV4"/>
<evidence type="ECO:0000256" key="5">
    <source>
        <dbReference type="ARBA" id="ARBA00023002"/>
    </source>
</evidence>
<dbReference type="PROSITE" id="PS50905">
    <property type="entry name" value="FERRITIN_LIKE"/>
    <property type="match status" value="1"/>
</dbReference>
<evidence type="ECO:0000256" key="8">
    <source>
        <dbReference type="PIRSR" id="PIRSR601519-1"/>
    </source>
</evidence>
<dbReference type="GO" id="GO:0008198">
    <property type="term" value="F:ferrous iron binding"/>
    <property type="evidence" value="ECO:0007669"/>
    <property type="project" value="TreeGrafter"/>
</dbReference>
<dbReference type="EMBL" id="JANCLT010000005">
    <property type="protein sequence ID" value="MCP8969177.1"/>
    <property type="molecule type" value="Genomic_DNA"/>
</dbReference>
<evidence type="ECO:0000313" key="12">
    <source>
        <dbReference type="Proteomes" id="UP001156102"/>
    </source>
</evidence>
<keyword evidence="6 8" id="KW-0408">Iron</keyword>
<dbReference type="GO" id="GO:0004322">
    <property type="term" value="F:ferroxidase activity"/>
    <property type="evidence" value="ECO:0007669"/>
    <property type="project" value="TreeGrafter"/>
</dbReference>
<dbReference type="Proteomes" id="UP001156102">
    <property type="component" value="Unassembled WGS sequence"/>
</dbReference>
<comment type="catalytic activity">
    <reaction evidence="7 9">
        <text>4 Fe(2+) + O2 + 6 H2O = 4 iron(III) oxide-hydroxide + 12 H(+)</text>
        <dbReference type="Rhea" id="RHEA:11972"/>
        <dbReference type="ChEBI" id="CHEBI:15377"/>
        <dbReference type="ChEBI" id="CHEBI:15378"/>
        <dbReference type="ChEBI" id="CHEBI:15379"/>
        <dbReference type="ChEBI" id="CHEBI:29033"/>
        <dbReference type="ChEBI" id="CHEBI:78619"/>
        <dbReference type="EC" id="1.16.3.2"/>
    </reaction>
</comment>
<dbReference type="PANTHER" id="PTHR11431">
    <property type="entry name" value="FERRITIN"/>
    <property type="match status" value="1"/>
</dbReference>
<reference evidence="11" key="1">
    <citation type="submission" date="2022-07" db="EMBL/GenBank/DDBJ databases">
        <authorList>
            <person name="Li W.-J."/>
            <person name="Deng Q.-Q."/>
        </authorList>
    </citation>
    <scope>NUCLEOTIDE SEQUENCE</scope>
    <source>
        <strain evidence="11">SYSU M60031</strain>
    </source>
</reference>
<evidence type="ECO:0000256" key="2">
    <source>
        <dbReference type="ARBA" id="ARBA00006950"/>
    </source>
</evidence>
<dbReference type="InterPro" id="IPR001519">
    <property type="entry name" value="Ferritin"/>
</dbReference>
<evidence type="ECO:0000256" key="6">
    <source>
        <dbReference type="ARBA" id="ARBA00023004"/>
    </source>
</evidence>
<comment type="caution">
    <text evidence="11">The sequence shown here is derived from an EMBL/GenBank/DDBJ whole genome shotgun (WGS) entry which is preliminary data.</text>
</comment>
<feature type="domain" description="Ferritin-like diiron" evidence="10">
    <location>
        <begin position="1"/>
        <end position="143"/>
    </location>
</feature>
<dbReference type="GO" id="GO:0005829">
    <property type="term" value="C:cytosol"/>
    <property type="evidence" value="ECO:0007669"/>
    <property type="project" value="TreeGrafter"/>
</dbReference>
<dbReference type="GO" id="GO:0006879">
    <property type="term" value="P:intracellular iron ion homeostasis"/>
    <property type="evidence" value="ECO:0007669"/>
    <property type="project" value="UniProtKB-KW"/>
</dbReference>
<feature type="binding site" evidence="8">
    <location>
        <position position="53"/>
    </location>
    <ligand>
        <name>Fe cation</name>
        <dbReference type="ChEBI" id="CHEBI:24875"/>
        <label>1</label>
    </ligand>
</feature>
<dbReference type="SUPFAM" id="SSF47240">
    <property type="entry name" value="Ferritin-like"/>
    <property type="match status" value="1"/>
</dbReference>
<dbReference type="InterPro" id="IPR041719">
    <property type="entry name" value="Ferritin_prok"/>
</dbReference>
<comment type="function">
    <text evidence="1 9">Iron-storage protein.</text>
</comment>
<dbReference type="CDD" id="cd01055">
    <property type="entry name" value="Nonheme_Ferritin"/>
    <property type="match status" value="1"/>
</dbReference>
<dbReference type="GO" id="GO:0008199">
    <property type="term" value="F:ferric iron binding"/>
    <property type="evidence" value="ECO:0007669"/>
    <property type="project" value="InterPro"/>
</dbReference>
<dbReference type="PANTHER" id="PTHR11431:SF127">
    <property type="entry name" value="BACTERIAL NON-HEME FERRITIN"/>
    <property type="match status" value="1"/>
</dbReference>
<gene>
    <name evidence="11" type="ORF">NK662_11555</name>
</gene>
<evidence type="ECO:0000256" key="7">
    <source>
        <dbReference type="ARBA" id="ARBA00048035"/>
    </source>
</evidence>
<dbReference type="InterPro" id="IPR012347">
    <property type="entry name" value="Ferritin-like"/>
</dbReference>
<sequence>MLTKEMQDTLNRLIQLELTSAYLYLAMSVYFSRVNMSGFAHWLQLQHDEERGHAAQLMKYVVDRGGTIELKALPEQPVNFGSPLEAFQYVLSHEQSVTNTYRQAYASAAGDPQTLALLQGFLQEQVDEEAQATVIVGRLQMNSGNPAGLILIDQELGQRKD</sequence>
<evidence type="ECO:0000256" key="4">
    <source>
        <dbReference type="ARBA" id="ARBA00022723"/>
    </source>
</evidence>
<accession>A0AA42BPV4</accession>
<name>A0AA42BPV4_9BACI</name>
<dbReference type="Gene3D" id="1.20.1260.10">
    <property type="match status" value="1"/>
</dbReference>
<keyword evidence="3 9" id="KW-0409">Iron storage</keyword>
<proteinExistence type="inferred from homology"/>
<protein>
    <recommendedName>
        <fullName evidence="9">Ferritin</fullName>
        <ecNumber evidence="9">1.16.3.2</ecNumber>
    </recommendedName>
</protein>
<comment type="subcellular location">
    <subcellularLocation>
        <location evidence="9">Cytoplasm</location>
    </subcellularLocation>
</comment>
<keyword evidence="9" id="KW-0963">Cytoplasm</keyword>
<dbReference type="InterPro" id="IPR009078">
    <property type="entry name" value="Ferritin-like_SF"/>
</dbReference>
<evidence type="ECO:0000256" key="1">
    <source>
        <dbReference type="ARBA" id="ARBA00002485"/>
    </source>
</evidence>
<feature type="binding site" evidence="8">
    <location>
        <position position="94"/>
    </location>
    <ligand>
        <name>Fe cation</name>
        <dbReference type="ChEBI" id="CHEBI:24875"/>
        <label>1</label>
    </ligand>
</feature>
<dbReference type="Pfam" id="PF00210">
    <property type="entry name" value="Ferritin"/>
    <property type="match status" value="1"/>
</dbReference>
<feature type="binding site" evidence="8">
    <location>
        <position position="17"/>
    </location>
    <ligand>
        <name>Fe cation</name>
        <dbReference type="ChEBI" id="CHEBI:24875"/>
        <label>1</label>
    </ligand>
</feature>
<evidence type="ECO:0000259" key="10">
    <source>
        <dbReference type="PROSITE" id="PS50905"/>
    </source>
</evidence>
<comment type="similarity">
    <text evidence="2 9">Belongs to the ferritin family. Prokaryotic subfamily.</text>
</comment>
<evidence type="ECO:0000256" key="9">
    <source>
        <dbReference type="RuleBase" id="RU361145"/>
    </source>
</evidence>
<evidence type="ECO:0000313" key="11">
    <source>
        <dbReference type="EMBL" id="MCP8969177.1"/>
    </source>
</evidence>
<dbReference type="InterPro" id="IPR009040">
    <property type="entry name" value="Ferritin-like_diiron"/>
</dbReference>